<proteinExistence type="predicted"/>
<dbReference type="OrthoDB" id="544685at2759"/>
<evidence type="ECO:0000313" key="1">
    <source>
        <dbReference type="EMBL" id="OJJ79234.1"/>
    </source>
</evidence>
<gene>
    <name evidence="1" type="ORF">ASPGLDRAFT_52861</name>
</gene>
<dbReference type="Proteomes" id="UP000184300">
    <property type="component" value="Unassembled WGS sequence"/>
</dbReference>
<accession>A0A1L9V5M9</accession>
<organism evidence="1 2">
    <name type="scientific">Aspergillus glaucus CBS 516.65</name>
    <dbReference type="NCBI Taxonomy" id="1160497"/>
    <lineage>
        <taxon>Eukaryota</taxon>
        <taxon>Fungi</taxon>
        <taxon>Dikarya</taxon>
        <taxon>Ascomycota</taxon>
        <taxon>Pezizomycotina</taxon>
        <taxon>Eurotiomycetes</taxon>
        <taxon>Eurotiomycetidae</taxon>
        <taxon>Eurotiales</taxon>
        <taxon>Aspergillaceae</taxon>
        <taxon>Aspergillus</taxon>
        <taxon>Aspergillus subgen. Aspergillus</taxon>
    </lineage>
</organism>
<dbReference type="RefSeq" id="XP_022395932.1">
    <property type="nucleotide sequence ID" value="XM_022547852.1"/>
</dbReference>
<evidence type="ECO:0000313" key="2">
    <source>
        <dbReference type="Proteomes" id="UP000184300"/>
    </source>
</evidence>
<name>A0A1L9V5M9_ASPGL</name>
<dbReference type="AlphaFoldDB" id="A0A1L9V5M9"/>
<protein>
    <submittedName>
        <fullName evidence="1">Uncharacterized protein</fullName>
    </submittedName>
</protein>
<dbReference type="EMBL" id="KV878920">
    <property type="protein sequence ID" value="OJJ79234.1"/>
    <property type="molecule type" value="Genomic_DNA"/>
</dbReference>
<keyword evidence="2" id="KW-1185">Reference proteome</keyword>
<reference evidence="2" key="1">
    <citation type="journal article" date="2017" name="Genome Biol.">
        <title>Comparative genomics reveals high biological diversity and specific adaptations in the industrially and medically important fungal genus Aspergillus.</title>
        <authorList>
            <person name="de Vries R.P."/>
            <person name="Riley R."/>
            <person name="Wiebenga A."/>
            <person name="Aguilar-Osorio G."/>
            <person name="Amillis S."/>
            <person name="Uchima C.A."/>
            <person name="Anderluh G."/>
            <person name="Asadollahi M."/>
            <person name="Askin M."/>
            <person name="Barry K."/>
            <person name="Battaglia E."/>
            <person name="Bayram O."/>
            <person name="Benocci T."/>
            <person name="Braus-Stromeyer S.A."/>
            <person name="Caldana C."/>
            <person name="Canovas D."/>
            <person name="Cerqueira G.C."/>
            <person name="Chen F."/>
            <person name="Chen W."/>
            <person name="Choi C."/>
            <person name="Clum A."/>
            <person name="Dos Santos R.A."/>
            <person name="Damasio A.R."/>
            <person name="Diallinas G."/>
            <person name="Emri T."/>
            <person name="Fekete E."/>
            <person name="Flipphi M."/>
            <person name="Freyberg S."/>
            <person name="Gallo A."/>
            <person name="Gournas C."/>
            <person name="Habgood R."/>
            <person name="Hainaut M."/>
            <person name="Harispe M.L."/>
            <person name="Henrissat B."/>
            <person name="Hilden K.S."/>
            <person name="Hope R."/>
            <person name="Hossain A."/>
            <person name="Karabika E."/>
            <person name="Karaffa L."/>
            <person name="Karanyi Z."/>
            <person name="Krasevec N."/>
            <person name="Kuo A."/>
            <person name="Kusch H."/>
            <person name="LaButti K."/>
            <person name="Lagendijk E.L."/>
            <person name="Lapidus A."/>
            <person name="Levasseur A."/>
            <person name="Lindquist E."/>
            <person name="Lipzen A."/>
            <person name="Logrieco A.F."/>
            <person name="MacCabe A."/>
            <person name="Maekelae M.R."/>
            <person name="Malavazi I."/>
            <person name="Melin P."/>
            <person name="Meyer V."/>
            <person name="Mielnichuk N."/>
            <person name="Miskei M."/>
            <person name="Molnar A.P."/>
            <person name="Mule G."/>
            <person name="Ngan C.Y."/>
            <person name="Orejas M."/>
            <person name="Orosz E."/>
            <person name="Ouedraogo J.P."/>
            <person name="Overkamp K.M."/>
            <person name="Park H.-S."/>
            <person name="Perrone G."/>
            <person name="Piumi F."/>
            <person name="Punt P.J."/>
            <person name="Ram A.F."/>
            <person name="Ramon A."/>
            <person name="Rauscher S."/>
            <person name="Record E."/>
            <person name="Riano-Pachon D.M."/>
            <person name="Robert V."/>
            <person name="Roehrig J."/>
            <person name="Ruller R."/>
            <person name="Salamov A."/>
            <person name="Salih N.S."/>
            <person name="Samson R.A."/>
            <person name="Sandor E."/>
            <person name="Sanguinetti M."/>
            <person name="Schuetze T."/>
            <person name="Sepcic K."/>
            <person name="Shelest E."/>
            <person name="Sherlock G."/>
            <person name="Sophianopoulou V."/>
            <person name="Squina F.M."/>
            <person name="Sun H."/>
            <person name="Susca A."/>
            <person name="Todd R.B."/>
            <person name="Tsang A."/>
            <person name="Unkles S.E."/>
            <person name="van de Wiele N."/>
            <person name="van Rossen-Uffink D."/>
            <person name="Oliveira J.V."/>
            <person name="Vesth T.C."/>
            <person name="Visser J."/>
            <person name="Yu J.-H."/>
            <person name="Zhou M."/>
            <person name="Andersen M.R."/>
            <person name="Archer D.B."/>
            <person name="Baker S.E."/>
            <person name="Benoit I."/>
            <person name="Brakhage A.A."/>
            <person name="Braus G.H."/>
            <person name="Fischer R."/>
            <person name="Frisvad J.C."/>
            <person name="Goldman G.H."/>
            <person name="Houbraken J."/>
            <person name="Oakley B."/>
            <person name="Pocsi I."/>
            <person name="Scazzocchio C."/>
            <person name="Seiboth B."/>
            <person name="vanKuyk P.A."/>
            <person name="Wortman J."/>
            <person name="Dyer P.S."/>
            <person name="Grigoriev I.V."/>
        </authorList>
    </citation>
    <scope>NUCLEOTIDE SEQUENCE [LARGE SCALE GENOMIC DNA]</scope>
    <source>
        <strain evidence="2">CBS 516.65</strain>
    </source>
</reference>
<sequence length="63" mass="6806">MLMVVLQEVGIQGSHMNWPGARLDIPFHLAGLSPFLSGSAAGHHPVHLDDELDGQYRLIVACS</sequence>
<dbReference type="GeneID" id="34464113"/>
<dbReference type="VEuPathDB" id="FungiDB:ASPGLDRAFT_52861"/>